<dbReference type="EMBL" id="SNXZ01000002">
    <property type="protein sequence ID" value="TDQ00789.1"/>
    <property type="molecule type" value="Genomic_DNA"/>
</dbReference>
<dbReference type="InterPro" id="IPR036779">
    <property type="entry name" value="LysM_dom_sf"/>
</dbReference>
<feature type="domain" description="LysM" evidence="1">
    <location>
        <begin position="243"/>
        <end position="290"/>
    </location>
</feature>
<evidence type="ECO:0000259" key="1">
    <source>
        <dbReference type="PROSITE" id="PS51782"/>
    </source>
</evidence>
<evidence type="ECO:0000313" key="2">
    <source>
        <dbReference type="EMBL" id="TDQ00789.1"/>
    </source>
</evidence>
<proteinExistence type="predicted"/>
<dbReference type="CDD" id="cd00118">
    <property type="entry name" value="LysM"/>
    <property type="match status" value="1"/>
</dbReference>
<sequence length="301" mass="32339">MNINPLQFANAGLGFLTGNVPVSLTSTEPPSLDPNVPPDLLPILPFSMNPKGVKLEKGNKTESDRGVIATTLQDALRATGNIRLQLSEAFFLGAGFTTLAVEQLIRWATPRPMSATDALKANNVNAMTNAIQQAGQNYLKNMAGGNSTAGGWSTPSTKKPTINPADAMLKMPVYYRLPVLRFMWGFGAPLNNELVNLEKVSVDYQRFDFSGTPVWAKVSLTLVQFSQPAPLTNPTSGGVTGRSKHVVSQGENVIQIATRAYGSPNAWRWVAEANGIDDPLRVKPGRTLMLPPPGEALEVTA</sequence>
<gene>
    <name evidence="2" type="ORF">EV186_102655</name>
</gene>
<evidence type="ECO:0000313" key="3">
    <source>
        <dbReference type="Proteomes" id="UP000295444"/>
    </source>
</evidence>
<keyword evidence="3" id="KW-1185">Reference proteome</keyword>
<dbReference type="RefSeq" id="WP_133849453.1">
    <property type="nucleotide sequence ID" value="NZ_SNXZ01000002.1"/>
</dbReference>
<dbReference type="InterPro" id="IPR018392">
    <property type="entry name" value="LysM"/>
</dbReference>
<dbReference type="Proteomes" id="UP000295444">
    <property type="component" value="Unassembled WGS sequence"/>
</dbReference>
<comment type="caution">
    <text evidence="2">The sequence shown here is derived from an EMBL/GenBank/DDBJ whole genome shotgun (WGS) entry which is preliminary data.</text>
</comment>
<organism evidence="2 3">
    <name type="scientific">Labedaea rhizosphaerae</name>
    <dbReference type="NCBI Taxonomy" id="598644"/>
    <lineage>
        <taxon>Bacteria</taxon>
        <taxon>Bacillati</taxon>
        <taxon>Actinomycetota</taxon>
        <taxon>Actinomycetes</taxon>
        <taxon>Pseudonocardiales</taxon>
        <taxon>Pseudonocardiaceae</taxon>
        <taxon>Labedaea</taxon>
    </lineage>
</organism>
<protein>
    <recommendedName>
        <fullName evidence="1">LysM domain-containing protein</fullName>
    </recommendedName>
</protein>
<dbReference type="Gene3D" id="3.10.350.10">
    <property type="entry name" value="LysM domain"/>
    <property type="match status" value="1"/>
</dbReference>
<dbReference type="AlphaFoldDB" id="A0A4R6SIR3"/>
<dbReference type="OrthoDB" id="9815939at2"/>
<name>A0A4R6SIR3_LABRH</name>
<dbReference type="PROSITE" id="PS51782">
    <property type="entry name" value="LYSM"/>
    <property type="match status" value="1"/>
</dbReference>
<accession>A0A4R6SIR3</accession>
<reference evidence="2 3" key="1">
    <citation type="submission" date="2019-03" db="EMBL/GenBank/DDBJ databases">
        <title>Genomic Encyclopedia of Type Strains, Phase IV (KMG-IV): sequencing the most valuable type-strain genomes for metagenomic binning, comparative biology and taxonomic classification.</title>
        <authorList>
            <person name="Goeker M."/>
        </authorList>
    </citation>
    <scope>NUCLEOTIDE SEQUENCE [LARGE SCALE GENOMIC DNA]</scope>
    <source>
        <strain evidence="2 3">DSM 45361</strain>
    </source>
</reference>